<evidence type="ECO:0000256" key="8">
    <source>
        <dbReference type="ARBA" id="ARBA00022576"/>
    </source>
</evidence>
<keyword evidence="9" id="KW-0028">Amino-acid biosynthesis</keyword>
<evidence type="ECO:0000256" key="4">
    <source>
        <dbReference type="ARBA" id="ARBA00004931"/>
    </source>
</evidence>
<dbReference type="NCBIfam" id="NF009897">
    <property type="entry name" value="PRK13357.1"/>
    <property type="match status" value="1"/>
</dbReference>
<evidence type="ECO:0000256" key="15">
    <source>
        <dbReference type="ARBA" id="ARBA00049229"/>
    </source>
</evidence>
<dbReference type="PANTHER" id="PTHR11825">
    <property type="entry name" value="SUBGROUP IIII AMINOTRANSFERASE"/>
    <property type="match status" value="1"/>
</dbReference>
<proteinExistence type="inferred from homology"/>
<keyword evidence="10 17" id="KW-0808">Transferase</keyword>
<sequence>MSANFPVTKIAESRLREGMDISFGKTFTDHMLVADYANGQWGKVEIIPYQPIPFYPALMALHYGQEIFEGIKAYINKNGETVIFRPDRNFKRFNESAARMEMPEVPEEIFLGGMKQLIALDKDWIPQKDNHSLYIRPFMFATDEYLGVRPSLTYKFIIILSPSGPYFAKPARILVEDHYTRAAPGGVGRAKNAGNYGGSLKAAADAQKKGFDQVLWTDPFEHKWLQEVGAMNVMFVYKDKVVTPSLDEGTVLEGVTRDSAIVVLREMGKSVEERPVNIDELVQEYKNGNLTEAFGTGTAAVVSMIQQLSYRDMDMEFDVANAPVAAELAQRLAAIRTGEAEDAHGWIFRV</sequence>
<comment type="cofactor">
    <cofactor evidence="1">
        <name>pyridoxal 5'-phosphate</name>
        <dbReference type="ChEBI" id="CHEBI:597326"/>
    </cofactor>
</comment>
<evidence type="ECO:0000256" key="5">
    <source>
        <dbReference type="ARBA" id="ARBA00005072"/>
    </source>
</evidence>
<dbReference type="GO" id="GO:0008652">
    <property type="term" value="P:amino acid biosynthetic process"/>
    <property type="evidence" value="ECO:0007669"/>
    <property type="project" value="UniProtKB-KW"/>
</dbReference>
<evidence type="ECO:0000256" key="10">
    <source>
        <dbReference type="ARBA" id="ARBA00022679"/>
    </source>
</evidence>
<dbReference type="InterPro" id="IPR005786">
    <property type="entry name" value="B_amino_transII"/>
</dbReference>
<dbReference type="PIRSF" id="PIRSF006468">
    <property type="entry name" value="BCAT1"/>
    <property type="match status" value="1"/>
</dbReference>
<dbReference type="Gene3D" id="3.20.10.10">
    <property type="entry name" value="D-amino Acid Aminotransferase, subunit A, domain 2"/>
    <property type="match status" value="1"/>
</dbReference>
<evidence type="ECO:0000256" key="12">
    <source>
        <dbReference type="ARBA" id="ARBA00023304"/>
    </source>
</evidence>
<keyword evidence="11" id="KW-0663">Pyridoxal phosphate</keyword>
<evidence type="ECO:0000256" key="3">
    <source>
        <dbReference type="ARBA" id="ARBA00004824"/>
    </source>
</evidence>
<keyword evidence="18" id="KW-1185">Reference proteome</keyword>
<name>A0AAE3LLT0_9BACT</name>
<dbReference type="InterPro" id="IPR043132">
    <property type="entry name" value="BCAT-like_C"/>
</dbReference>
<dbReference type="InterPro" id="IPR001544">
    <property type="entry name" value="Aminotrans_IV"/>
</dbReference>
<evidence type="ECO:0000256" key="6">
    <source>
        <dbReference type="ARBA" id="ARBA00009320"/>
    </source>
</evidence>
<feature type="modified residue" description="N6-(pyridoxal phosphate)lysine" evidence="16">
    <location>
        <position position="191"/>
    </location>
</feature>
<dbReference type="Pfam" id="PF01063">
    <property type="entry name" value="Aminotran_4"/>
    <property type="match status" value="1"/>
</dbReference>
<comment type="caution">
    <text evidence="17">The sequence shown here is derived from an EMBL/GenBank/DDBJ whole genome shotgun (WGS) entry which is preliminary data.</text>
</comment>
<dbReference type="PANTHER" id="PTHR11825:SF44">
    <property type="entry name" value="BRANCHED-CHAIN-AMINO-ACID AMINOTRANSFERASE"/>
    <property type="match status" value="1"/>
</dbReference>
<reference evidence="17" key="1">
    <citation type="submission" date="2022-10" db="EMBL/GenBank/DDBJ databases">
        <authorList>
            <person name="Kim H.S."/>
            <person name="Kim J.-S."/>
            <person name="Suh M.K."/>
            <person name="Eom M.K."/>
            <person name="Lee J.-S."/>
        </authorList>
    </citation>
    <scope>NUCLEOTIDE SEQUENCE</scope>
    <source>
        <strain evidence="17">LIP-5</strain>
    </source>
</reference>
<keyword evidence="8 17" id="KW-0032">Aminotransferase</keyword>
<dbReference type="SUPFAM" id="SSF56752">
    <property type="entry name" value="D-aminoacid aminotransferase-like PLP-dependent enzymes"/>
    <property type="match status" value="1"/>
</dbReference>
<dbReference type="CDD" id="cd01557">
    <property type="entry name" value="BCAT_beta_family"/>
    <property type="match status" value="1"/>
</dbReference>
<dbReference type="NCBIfam" id="TIGR01123">
    <property type="entry name" value="ilvE_II"/>
    <property type="match status" value="1"/>
</dbReference>
<evidence type="ECO:0000313" key="18">
    <source>
        <dbReference type="Proteomes" id="UP001209317"/>
    </source>
</evidence>
<comment type="catalytic activity">
    <reaction evidence="13">
        <text>L-valine + 2-oxoglutarate = 3-methyl-2-oxobutanoate + L-glutamate</text>
        <dbReference type="Rhea" id="RHEA:24813"/>
        <dbReference type="ChEBI" id="CHEBI:11851"/>
        <dbReference type="ChEBI" id="CHEBI:16810"/>
        <dbReference type="ChEBI" id="CHEBI:29985"/>
        <dbReference type="ChEBI" id="CHEBI:57762"/>
        <dbReference type="EC" id="2.6.1.42"/>
    </reaction>
</comment>
<evidence type="ECO:0000313" key="17">
    <source>
        <dbReference type="EMBL" id="MCU7693026.1"/>
    </source>
</evidence>
<dbReference type="EMBL" id="JAOTPL010000001">
    <property type="protein sequence ID" value="MCU7693026.1"/>
    <property type="molecule type" value="Genomic_DNA"/>
</dbReference>
<dbReference type="RefSeq" id="WP_263036514.1">
    <property type="nucleotide sequence ID" value="NZ_JAOTPL010000001.1"/>
</dbReference>
<dbReference type="InterPro" id="IPR043131">
    <property type="entry name" value="BCAT-like_N"/>
</dbReference>
<dbReference type="GO" id="GO:0009082">
    <property type="term" value="P:branched-chain amino acid biosynthetic process"/>
    <property type="evidence" value="ECO:0007669"/>
    <property type="project" value="UniProtKB-KW"/>
</dbReference>
<evidence type="ECO:0000256" key="14">
    <source>
        <dbReference type="ARBA" id="ARBA00048798"/>
    </source>
</evidence>
<evidence type="ECO:0000256" key="11">
    <source>
        <dbReference type="ARBA" id="ARBA00022898"/>
    </source>
</evidence>
<evidence type="ECO:0000256" key="7">
    <source>
        <dbReference type="ARBA" id="ARBA00013053"/>
    </source>
</evidence>
<accession>A0AAE3LLT0</accession>
<comment type="pathway">
    <text evidence="4">Amino-acid biosynthesis; L-valine biosynthesis; L-valine from pyruvate: step 4/4.</text>
</comment>
<comment type="similarity">
    <text evidence="6">Belongs to the class-IV pyridoxal-phosphate-dependent aminotransferase family.</text>
</comment>
<comment type="pathway">
    <text evidence="3">Amino-acid biosynthesis; L-isoleucine biosynthesis; L-isoleucine from 2-oxobutanoate: step 4/4.</text>
</comment>
<gene>
    <name evidence="17" type="ORF">OD355_00695</name>
</gene>
<evidence type="ECO:0000256" key="16">
    <source>
        <dbReference type="PIRSR" id="PIRSR006468-1"/>
    </source>
</evidence>
<dbReference type="EC" id="2.6.1.42" evidence="7"/>
<evidence type="ECO:0000256" key="1">
    <source>
        <dbReference type="ARBA" id="ARBA00001933"/>
    </source>
</evidence>
<dbReference type="InterPro" id="IPR033939">
    <property type="entry name" value="BCAT_family"/>
</dbReference>
<evidence type="ECO:0000256" key="2">
    <source>
        <dbReference type="ARBA" id="ARBA00003109"/>
    </source>
</evidence>
<dbReference type="InterPro" id="IPR036038">
    <property type="entry name" value="Aminotransferase-like"/>
</dbReference>
<comment type="function">
    <text evidence="2">Acts on leucine, isoleucine and valine.</text>
</comment>
<evidence type="ECO:0000256" key="13">
    <source>
        <dbReference type="ARBA" id="ARBA00048212"/>
    </source>
</evidence>
<comment type="catalytic activity">
    <reaction evidence="14">
        <text>L-isoleucine + 2-oxoglutarate = (S)-3-methyl-2-oxopentanoate + L-glutamate</text>
        <dbReference type="Rhea" id="RHEA:24801"/>
        <dbReference type="ChEBI" id="CHEBI:16810"/>
        <dbReference type="ChEBI" id="CHEBI:29985"/>
        <dbReference type="ChEBI" id="CHEBI:35146"/>
        <dbReference type="ChEBI" id="CHEBI:58045"/>
        <dbReference type="EC" id="2.6.1.42"/>
    </reaction>
</comment>
<keyword evidence="12" id="KW-0100">Branched-chain amino acid biosynthesis</keyword>
<comment type="catalytic activity">
    <reaction evidence="15">
        <text>L-leucine + 2-oxoglutarate = 4-methyl-2-oxopentanoate + L-glutamate</text>
        <dbReference type="Rhea" id="RHEA:18321"/>
        <dbReference type="ChEBI" id="CHEBI:16810"/>
        <dbReference type="ChEBI" id="CHEBI:17865"/>
        <dbReference type="ChEBI" id="CHEBI:29985"/>
        <dbReference type="ChEBI" id="CHEBI:57427"/>
        <dbReference type="EC" id="2.6.1.42"/>
    </reaction>
</comment>
<dbReference type="Gene3D" id="3.30.470.10">
    <property type="match status" value="1"/>
</dbReference>
<evidence type="ECO:0000256" key="9">
    <source>
        <dbReference type="ARBA" id="ARBA00022605"/>
    </source>
</evidence>
<comment type="pathway">
    <text evidence="5">Amino-acid biosynthesis; L-leucine biosynthesis; L-leucine from 3-methyl-2-oxobutanoate: step 4/4.</text>
</comment>
<organism evidence="17 18">
    <name type="scientific">Haoranjiania flava</name>
    <dbReference type="NCBI Taxonomy" id="1856322"/>
    <lineage>
        <taxon>Bacteria</taxon>
        <taxon>Pseudomonadati</taxon>
        <taxon>Bacteroidota</taxon>
        <taxon>Chitinophagia</taxon>
        <taxon>Chitinophagales</taxon>
        <taxon>Chitinophagaceae</taxon>
        <taxon>Haoranjiania</taxon>
    </lineage>
</organism>
<protein>
    <recommendedName>
        <fullName evidence="7">branched-chain-amino-acid transaminase</fullName>
        <ecNumber evidence="7">2.6.1.42</ecNumber>
    </recommendedName>
</protein>
<dbReference type="AlphaFoldDB" id="A0AAE3LLT0"/>
<dbReference type="GO" id="GO:0004084">
    <property type="term" value="F:branched-chain-amino-acid transaminase activity"/>
    <property type="evidence" value="ECO:0007669"/>
    <property type="project" value="UniProtKB-EC"/>
</dbReference>
<dbReference type="Proteomes" id="UP001209317">
    <property type="component" value="Unassembled WGS sequence"/>
</dbReference>